<dbReference type="KEGG" id="mew:MSWAN_0574"/>
<feature type="transmembrane region" description="Helical" evidence="1">
    <location>
        <begin position="199"/>
        <end position="215"/>
    </location>
</feature>
<proteinExistence type="predicted"/>
<feature type="transmembrane region" description="Helical" evidence="1">
    <location>
        <begin position="52"/>
        <end position="73"/>
    </location>
</feature>
<keyword evidence="1" id="KW-0812">Transmembrane</keyword>
<feature type="transmembrane region" description="Helical" evidence="1">
    <location>
        <begin position="79"/>
        <end position="99"/>
    </location>
</feature>
<evidence type="ECO:0000256" key="1">
    <source>
        <dbReference type="SAM" id="Phobius"/>
    </source>
</evidence>
<feature type="transmembrane region" description="Helical" evidence="1">
    <location>
        <begin position="7"/>
        <end position="23"/>
    </location>
</feature>
<reference evidence="2 3" key="1">
    <citation type="journal article" date="2014" name="Int. J. Syst. Evol. Microbiol.">
        <title>Methanobacterium paludis sp. nov. and a novel strain of Methanobacterium lacus isolated from northern peatlands.</title>
        <authorList>
            <person name="Cadillo-Quiroz H."/>
            <person name="Brauer S.L."/>
            <person name="Goodson N."/>
            <person name="Yavitt J.B."/>
            <person name="Zinder S.H."/>
        </authorList>
    </citation>
    <scope>NUCLEOTIDE SEQUENCE [LARGE SCALE GENOMIC DNA]</scope>
    <source>
        <strain evidence="3">DSM 25820 / JCM 18151 / SWAN1</strain>
    </source>
</reference>
<feature type="transmembrane region" description="Helical" evidence="1">
    <location>
        <begin position="111"/>
        <end position="131"/>
    </location>
</feature>
<protein>
    <submittedName>
        <fullName evidence="2">Uncharacterized protein</fullName>
    </submittedName>
</protein>
<dbReference type="eggNOG" id="arCOG14011">
    <property type="taxonomic scope" value="Archaea"/>
</dbReference>
<keyword evidence="1" id="KW-1133">Transmembrane helix</keyword>
<dbReference type="RefSeq" id="WP_013825114.1">
    <property type="nucleotide sequence ID" value="NC_015574.1"/>
</dbReference>
<keyword evidence="1" id="KW-0472">Membrane</keyword>
<dbReference type="GeneID" id="10668062"/>
<gene>
    <name evidence="2" type="ordered locus">MSWAN_0574</name>
</gene>
<dbReference type="HOGENOM" id="CLU_1084220_0_0_2"/>
<sequence>MKNYKGLKTSGILMVLCSLFMMLNNRSYGPIMMAFGIFIVTFISFKDKKQDITAGIIIAATLAVMLTLEYFLVPIQNTTFYMLLLIMSLGIFISFYFSLKPQNLLSKREKILAWTGSILGGISLFSLMSIIFNNFRVSLIIGVFTLIMIVFSLLIRRKISKEKALKDEFDEGFTTEKVEEYWFRYEIGGMPKPVRWQGWACYVIIFLSPFVVLIFDNDLDTAFVIILAIISVFIVISMLKSNYKENIMKYREDLKK</sequence>
<dbReference type="EMBL" id="CP002772">
    <property type="protein sequence ID" value="AEG17612.1"/>
    <property type="molecule type" value="Genomic_DNA"/>
</dbReference>
<evidence type="ECO:0000313" key="3">
    <source>
        <dbReference type="Proteomes" id="UP000009231"/>
    </source>
</evidence>
<name>F6D5J5_METPW</name>
<dbReference type="AlphaFoldDB" id="F6D5J5"/>
<dbReference type="OrthoDB" id="71373at2157"/>
<accession>F6D5J5</accession>
<evidence type="ECO:0000313" key="2">
    <source>
        <dbReference type="EMBL" id="AEG17612.1"/>
    </source>
</evidence>
<feature type="transmembrane region" description="Helical" evidence="1">
    <location>
        <begin position="137"/>
        <end position="155"/>
    </location>
</feature>
<feature type="transmembrane region" description="Helical" evidence="1">
    <location>
        <begin position="29"/>
        <end position="45"/>
    </location>
</feature>
<dbReference type="Proteomes" id="UP000009231">
    <property type="component" value="Chromosome"/>
</dbReference>
<keyword evidence="3" id="KW-1185">Reference proteome</keyword>
<organism evidence="2 3">
    <name type="scientific">Methanobacterium paludis (strain DSM 25820 / JCM 18151 / SWAN1)</name>
    <dbReference type="NCBI Taxonomy" id="868131"/>
    <lineage>
        <taxon>Archaea</taxon>
        <taxon>Methanobacteriati</taxon>
        <taxon>Methanobacteriota</taxon>
        <taxon>Methanomada group</taxon>
        <taxon>Methanobacteria</taxon>
        <taxon>Methanobacteriales</taxon>
        <taxon>Methanobacteriaceae</taxon>
        <taxon>Methanobacterium</taxon>
    </lineage>
</organism>
<feature type="transmembrane region" description="Helical" evidence="1">
    <location>
        <begin position="221"/>
        <end position="239"/>
    </location>
</feature>